<proteinExistence type="predicted"/>
<dbReference type="SUPFAM" id="SSF56436">
    <property type="entry name" value="C-type lectin-like"/>
    <property type="match status" value="1"/>
</dbReference>
<organism evidence="3 4">
    <name type="scientific">Deefgea chitinilytica</name>
    <dbReference type="NCBI Taxonomy" id="570276"/>
    <lineage>
        <taxon>Bacteria</taxon>
        <taxon>Pseudomonadati</taxon>
        <taxon>Pseudomonadota</taxon>
        <taxon>Betaproteobacteria</taxon>
        <taxon>Neisseriales</taxon>
        <taxon>Chitinibacteraceae</taxon>
        <taxon>Deefgea</taxon>
    </lineage>
</organism>
<dbReference type="EMBL" id="WOFE01000006">
    <property type="protein sequence ID" value="MBM5572254.1"/>
    <property type="molecule type" value="Genomic_DNA"/>
</dbReference>
<dbReference type="Gene3D" id="3.90.1580.10">
    <property type="entry name" value="paralog of FGE (formylglycine-generating enzyme)"/>
    <property type="match status" value="1"/>
</dbReference>
<dbReference type="InterPro" id="IPR042095">
    <property type="entry name" value="SUMF_sf"/>
</dbReference>
<dbReference type="InterPro" id="IPR016187">
    <property type="entry name" value="CTDL_fold"/>
</dbReference>
<evidence type="ECO:0000256" key="1">
    <source>
        <dbReference type="SAM" id="SignalP"/>
    </source>
</evidence>
<dbReference type="PANTHER" id="PTHR23150">
    <property type="entry name" value="SULFATASE MODIFYING FACTOR 1, 2"/>
    <property type="match status" value="1"/>
</dbReference>
<dbReference type="InterPro" id="IPR005532">
    <property type="entry name" value="SUMF_dom"/>
</dbReference>
<accession>A0ABS2CDL5</accession>
<comment type="caution">
    <text evidence="3">The sequence shown here is derived from an EMBL/GenBank/DDBJ whole genome shotgun (WGS) entry which is preliminary data.</text>
</comment>
<evidence type="ECO:0000259" key="2">
    <source>
        <dbReference type="Pfam" id="PF03781"/>
    </source>
</evidence>
<evidence type="ECO:0000313" key="3">
    <source>
        <dbReference type="EMBL" id="MBM5572254.1"/>
    </source>
</evidence>
<evidence type="ECO:0000313" key="4">
    <source>
        <dbReference type="Proteomes" id="UP001195660"/>
    </source>
</evidence>
<name>A0ABS2CDL5_9NEIS</name>
<keyword evidence="4" id="KW-1185">Reference proteome</keyword>
<protein>
    <submittedName>
        <fullName evidence="3">SUMF1/EgtB/PvdO family nonheme iron enzyme</fullName>
    </submittedName>
</protein>
<dbReference type="RefSeq" id="WP_239078501.1">
    <property type="nucleotide sequence ID" value="NZ_WOFE01000006.1"/>
</dbReference>
<reference evidence="3 4" key="1">
    <citation type="submission" date="2019-11" db="EMBL/GenBank/DDBJ databases">
        <title>Novel Deefgea species.</title>
        <authorList>
            <person name="Han J.-H."/>
        </authorList>
    </citation>
    <scope>NUCLEOTIDE SEQUENCE [LARGE SCALE GENOMIC DNA]</scope>
    <source>
        <strain evidence="3 4">LMG 24817</strain>
    </source>
</reference>
<keyword evidence="1" id="KW-0732">Signal</keyword>
<dbReference type="InterPro" id="IPR051043">
    <property type="entry name" value="Sulfatase_Mod_Factor_Kinase"/>
</dbReference>
<feature type="chain" id="PRO_5046227652" evidence="1">
    <location>
        <begin position="24"/>
        <end position="258"/>
    </location>
</feature>
<dbReference type="Proteomes" id="UP001195660">
    <property type="component" value="Unassembled WGS sequence"/>
</dbReference>
<feature type="domain" description="Sulfatase-modifying factor enzyme-like" evidence="2">
    <location>
        <begin position="44"/>
        <end position="253"/>
    </location>
</feature>
<feature type="signal peptide" evidence="1">
    <location>
        <begin position="1"/>
        <end position="23"/>
    </location>
</feature>
<gene>
    <name evidence="3" type="ORF">GM173_11765</name>
</gene>
<dbReference type="Pfam" id="PF03781">
    <property type="entry name" value="FGE-sulfatase"/>
    <property type="match status" value="1"/>
</dbReference>
<dbReference type="PANTHER" id="PTHR23150:SF19">
    <property type="entry name" value="FORMYLGLYCINE-GENERATING ENZYME"/>
    <property type="match status" value="1"/>
</dbReference>
<sequence>MKALAASLLVVSAISMTSFTSSAAEYRPIAGGTLRTALPLDGETVEVAAYQLRALPVSQQEFKRFVLAHPEWRRDRVTPLFAGQSYLAGWKTPTNFAPNLAAAPVTQVSWYAAAAFCESEGAALPTWVQWEFAAAADETRQDARKDPLWRAKILGWYETLSPDVLPAMAQHPANVYGVYDLHQSIWEWVDDFNGLFVNVDSRAQGEQKVLETCGAATLSLGDKENYAVLMRIALLTALKGQDTVNTLGFRCAKPASKK</sequence>